<evidence type="ECO:0000256" key="2">
    <source>
        <dbReference type="ARBA" id="ARBA00022490"/>
    </source>
</evidence>
<dbReference type="InterPro" id="IPR028596">
    <property type="entry name" value="KATNA1"/>
</dbReference>
<protein>
    <recommendedName>
        <fullName evidence="8">Katanin p60 ATPase-containing subunit A1</fullName>
        <shortName evidence="8">Katanin p60 subunit A1</shortName>
        <ecNumber evidence="8">5.6.1.1</ecNumber>
    </recommendedName>
    <alternativeName>
        <fullName evidence="8">p60 katanin</fullName>
    </alternativeName>
</protein>
<dbReference type="Pfam" id="PF09336">
    <property type="entry name" value="Vps4_C"/>
    <property type="match status" value="1"/>
</dbReference>
<dbReference type="Gene3D" id="1.10.8.60">
    <property type="match status" value="1"/>
</dbReference>
<gene>
    <name evidence="8" type="primary">KATNA1</name>
    <name evidence="11" type="ORF">Vbra_12748</name>
</gene>
<dbReference type="AlphaFoldDB" id="A0A0G4ERL6"/>
<dbReference type="Gene3D" id="1.20.58.80">
    <property type="entry name" value="Phosphotransferase system, lactose/cellobiose-type IIA subunit"/>
    <property type="match status" value="1"/>
</dbReference>
<dbReference type="STRING" id="1169540.A0A0G4ERL6"/>
<dbReference type="InterPro" id="IPR027417">
    <property type="entry name" value="P-loop_NTPase"/>
</dbReference>
<dbReference type="Proteomes" id="UP000041254">
    <property type="component" value="Unassembled WGS sequence"/>
</dbReference>
<dbReference type="GO" id="GO:0051013">
    <property type="term" value="P:microtubule severing"/>
    <property type="evidence" value="ECO:0007669"/>
    <property type="project" value="UniProtKB-UniRule"/>
</dbReference>
<dbReference type="OrthoDB" id="5334845at2759"/>
<evidence type="ECO:0000256" key="9">
    <source>
        <dbReference type="SAM" id="MobiDB-lite"/>
    </source>
</evidence>
<keyword evidence="4 8" id="KW-0547">Nucleotide-binding</keyword>
<dbReference type="GO" id="GO:0005524">
    <property type="term" value="F:ATP binding"/>
    <property type="evidence" value="ECO:0007669"/>
    <property type="project" value="UniProtKB-KW"/>
</dbReference>
<keyword evidence="6 8" id="KW-0206">Cytoskeleton</keyword>
<feature type="compositionally biased region" description="Low complexity" evidence="9">
    <location>
        <begin position="244"/>
        <end position="253"/>
    </location>
</feature>
<comment type="similarity">
    <text evidence="8">Belongs to the AAA ATPase family. Katanin p60 subunit A1 subfamily.</text>
</comment>
<dbReference type="FunFam" id="3.40.50.300:FF:000159">
    <property type="entry name" value="Katanin p60 ATPase-containing subunit A1"/>
    <property type="match status" value="1"/>
</dbReference>
<comment type="function">
    <text evidence="8">Severs microtubules in an ATP-dependent manner. Microtubule severing may promote rapid reorganization of cellular microtubule arrays.</text>
</comment>
<dbReference type="InterPro" id="IPR041569">
    <property type="entry name" value="AAA_lid_3"/>
</dbReference>
<evidence type="ECO:0000313" key="11">
    <source>
        <dbReference type="EMBL" id="CEM00168.1"/>
    </source>
</evidence>
<evidence type="ECO:0000256" key="7">
    <source>
        <dbReference type="ARBA" id="ARBA00023235"/>
    </source>
</evidence>
<feature type="domain" description="AAA+ ATPase" evidence="10">
    <location>
        <begin position="415"/>
        <end position="563"/>
    </location>
</feature>
<dbReference type="InParanoid" id="A0A0G4ERL6"/>
<comment type="catalytic activity">
    <reaction evidence="8">
        <text>n ATP + n H2O + a microtubule = n ADP + n phosphate + (n+1) alpha/beta tubulin heterodimers.</text>
        <dbReference type="EC" id="5.6.1.1"/>
    </reaction>
</comment>
<dbReference type="Pfam" id="PF00004">
    <property type="entry name" value="AAA"/>
    <property type="match status" value="1"/>
</dbReference>
<name>A0A0G4ERL6_VITBC</name>
<dbReference type="InterPro" id="IPR050304">
    <property type="entry name" value="MT-severing_AAA_ATPase"/>
</dbReference>
<dbReference type="HAMAP" id="MF_03023">
    <property type="entry name" value="Katanin_p60_A1"/>
    <property type="match status" value="1"/>
</dbReference>
<feature type="binding site" evidence="8">
    <location>
        <begin position="423"/>
        <end position="430"/>
    </location>
    <ligand>
        <name>ATP</name>
        <dbReference type="ChEBI" id="CHEBI:30616"/>
    </ligand>
</feature>
<comment type="subcellular location">
    <subcellularLocation>
        <location evidence="1 8">Cytoplasm</location>
        <location evidence="1 8">Cytoskeleton</location>
    </subcellularLocation>
</comment>
<sequence length="676" mass="74676">MSSHDAAGRYPYLTVPALAPSASPAAPPTGGMIPAELAAEIQQAYQHAALGHYEASQTYVDGAVRHITLLTSQMKDPIDKGRLMRAKEDLHALCRKTKEIESERRLLSEALTQCAKKPVASPSTRSDTDSDRTLDDHELAMSEASASIRGGGPRKPLAQSRPSPLDRRQPPDGLSKHHDRRAVPPPVPLPTPHSIRRDALPNPSGPASRRPAAAGGGGVQGSGMKERWGSSRRGPMERTGRPNQQQPQQQQQQAHKDEPMMRSRSVTPMGSRRAGNAAAGGPTQTQTQTQDVADRDSRDKESKRRDYAKPWLQPAHPVIAAAMGRGAGVGMDGRDGAHHVVTEADRSKFMYHVYGERMDGPDADLITMIERDCIENNPKVQWSDIAELDEAKRLLEEAVVLPIHMPDFFQGIRRPWRGVLLFGPPGTGKTLLAKAVATECGTTFFNISASTLASKYRGDSEKLIRILFEMARFYAPTTIFFDEIDGIAGKRGDPSEHEASRRVKSELLIQMDGVSSTPAPSDGSRSDEKPKIVMVLAATNRPWDLDEALRRRLEKRIYIPLPSATGRELLFKIYLKDVKVDDAVKWDELVKLTNGYSGADVASVCRDAALMGMRTRVQAARREGYTPEQMRQLQAECTNLPIRHEDFLEALKRCHKSVGEEDMQKFAQWMKDYGSK</sequence>
<feature type="region of interest" description="Disordered" evidence="9">
    <location>
        <begin position="113"/>
        <end position="310"/>
    </location>
</feature>
<dbReference type="VEuPathDB" id="CryptoDB:Vbra_12748"/>
<dbReference type="SMART" id="SM00382">
    <property type="entry name" value="AAA"/>
    <property type="match status" value="1"/>
</dbReference>
<evidence type="ECO:0000256" key="4">
    <source>
        <dbReference type="ARBA" id="ARBA00022741"/>
    </source>
</evidence>
<dbReference type="InterPro" id="IPR003959">
    <property type="entry name" value="ATPase_AAA_core"/>
</dbReference>
<dbReference type="InterPro" id="IPR003593">
    <property type="entry name" value="AAA+_ATPase"/>
</dbReference>
<organism evidence="11 12">
    <name type="scientific">Vitrella brassicaformis (strain CCMP3155)</name>
    <dbReference type="NCBI Taxonomy" id="1169540"/>
    <lineage>
        <taxon>Eukaryota</taxon>
        <taxon>Sar</taxon>
        <taxon>Alveolata</taxon>
        <taxon>Colpodellida</taxon>
        <taxon>Vitrellaceae</taxon>
        <taxon>Vitrella</taxon>
    </lineage>
</organism>
<keyword evidence="7 8" id="KW-0413">Isomerase</keyword>
<keyword evidence="5 8" id="KW-0067">ATP-binding</keyword>
<dbReference type="Pfam" id="PF17862">
    <property type="entry name" value="AAA_lid_3"/>
    <property type="match status" value="1"/>
</dbReference>
<dbReference type="GO" id="GO:0008568">
    <property type="term" value="F:microtubule severing ATPase activity"/>
    <property type="evidence" value="ECO:0007669"/>
    <property type="project" value="UniProtKB-EC"/>
</dbReference>
<dbReference type="GO" id="GO:0005737">
    <property type="term" value="C:cytoplasm"/>
    <property type="evidence" value="ECO:0007669"/>
    <property type="project" value="UniProtKB-UniRule"/>
</dbReference>
<evidence type="ECO:0000256" key="3">
    <source>
        <dbReference type="ARBA" id="ARBA00022701"/>
    </source>
</evidence>
<proteinExistence type="inferred from homology"/>
<evidence type="ECO:0000256" key="8">
    <source>
        <dbReference type="HAMAP-Rule" id="MF_03023"/>
    </source>
</evidence>
<dbReference type="GO" id="GO:0005874">
    <property type="term" value="C:microtubule"/>
    <property type="evidence" value="ECO:0007669"/>
    <property type="project" value="UniProtKB-KW"/>
</dbReference>
<dbReference type="EMBL" id="CDMY01000295">
    <property type="protein sequence ID" value="CEM00168.1"/>
    <property type="molecule type" value="Genomic_DNA"/>
</dbReference>
<feature type="compositionally biased region" description="Basic and acidic residues" evidence="9">
    <location>
        <begin position="224"/>
        <end position="240"/>
    </location>
</feature>
<evidence type="ECO:0000259" key="10">
    <source>
        <dbReference type="SMART" id="SM00382"/>
    </source>
</evidence>
<keyword evidence="2 8" id="KW-0963">Cytoplasm</keyword>
<dbReference type="GO" id="GO:0008017">
    <property type="term" value="F:microtubule binding"/>
    <property type="evidence" value="ECO:0007669"/>
    <property type="project" value="UniProtKB-UniRule"/>
</dbReference>
<dbReference type="GO" id="GO:0016887">
    <property type="term" value="F:ATP hydrolysis activity"/>
    <property type="evidence" value="ECO:0007669"/>
    <property type="project" value="InterPro"/>
</dbReference>
<dbReference type="PANTHER" id="PTHR23074">
    <property type="entry name" value="AAA DOMAIN-CONTAINING"/>
    <property type="match status" value="1"/>
</dbReference>
<evidence type="ECO:0000256" key="1">
    <source>
        <dbReference type="ARBA" id="ARBA00004245"/>
    </source>
</evidence>
<feature type="compositionally biased region" description="Basic and acidic residues" evidence="9">
    <location>
        <begin position="126"/>
        <end position="140"/>
    </location>
</feature>
<dbReference type="SUPFAM" id="SSF52540">
    <property type="entry name" value="P-loop containing nucleoside triphosphate hydrolases"/>
    <property type="match status" value="1"/>
</dbReference>
<accession>A0A0G4ERL6</accession>
<feature type="compositionally biased region" description="Basic and acidic residues" evidence="9">
    <location>
        <begin position="292"/>
        <end position="308"/>
    </location>
</feature>
<evidence type="ECO:0000313" key="12">
    <source>
        <dbReference type="Proteomes" id="UP000041254"/>
    </source>
</evidence>
<dbReference type="PANTHER" id="PTHR23074:SF19">
    <property type="entry name" value="KATANIN P60 ATPASE-CONTAINING SUBUNIT A1"/>
    <property type="match status" value="1"/>
</dbReference>
<keyword evidence="3 8" id="KW-0493">Microtubule</keyword>
<evidence type="ECO:0000256" key="5">
    <source>
        <dbReference type="ARBA" id="ARBA00022840"/>
    </source>
</evidence>
<reference evidence="11 12" key="1">
    <citation type="submission" date="2014-11" db="EMBL/GenBank/DDBJ databases">
        <authorList>
            <person name="Zhu J."/>
            <person name="Qi W."/>
            <person name="Song R."/>
        </authorList>
    </citation>
    <scope>NUCLEOTIDE SEQUENCE [LARGE SCALE GENOMIC DNA]</scope>
</reference>
<dbReference type="InterPro" id="IPR015415">
    <property type="entry name" value="Spast_Vps4_C"/>
</dbReference>
<dbReference type="Gene3D" id="3.40.50.300">
    <property type="entry name" value="P-loop containing nucleotide triphosphate hydrolases"/>
    <property type="match status" value="1"/>
</dbReference>
<dbReference type="PROSITE" id="PS00674">
    <property type="entry name" value="AAA"/>
    <property type="match status" value="1"/>
</dbReference>
<keyword evidence="12" id="KW-1185">Reference proteome</keyword>
<dbReference type="EC" id="5.6.1.1" evidence="8"/>
<dbReference type="InterPro" id="IPR003960">
    <property type="entry name" value="ATPase_AAA_CS"/>
</dbReference>
<feature type="compositionally biased region" description="Low complexity" evidence="9">
    <location>
        <begin position="270"/>
        <end position="290"/>
    </location>
</feature>
<evidence type="ECO:0000256" key="6">
    <source>
        <dbReference type="ARBA" id="ARBA00023212"/>
    </source>
</evidence>
<feature type="compositionally biased region" description="Basic and acidic residues" evidence="9">
    <location>
        <begin position="164"/>
        <end position="176"/>
    </location>
</feature>